<feature type="region of interest" description="Disordered" evidence="1">
    <location>
        <begin position="271"/>
        <end position="294"/>
    </location>
</feature>
<feature type="compositionally biased region" description="Basic and acidic residues" evidence="1">
    <location>
        <begin position="282"/>
        <end position="294"/>
    </location>
</feature>
<gene>
    <name evidence="2" type="ORF">VKT23_006072</name>
</gene>
<evidence type="ECO:0000313" key="2">
    <source>
        <dbReference type="EMBL" id="KAK7464867.1"/>
    </source>
</evidence>
<protein>
    <recommendedName>
        <fullName evidence="4">F-box domain-containing protein</fullName>
    </recommendedName>
</protein>
<name>A0ABR1JSH1_9AGAR</name>
<reference evidence="2 3" key="1">
    <citation type="submission" date="2024-01" db="EMBL/GenBank/DDBJ databases">
        <title>A draft genome for the cacao thread blight pathogen Marasmiellus scandens.</title>
        <authorList>
            <person name="Baruah I.K."/>
            <person name="Leung J."/>
            <person name="Bukari Y."/>
            <person name="Amoako-Attah I."/>
            <person name="Meinhardt L.W."/>
            <person name="Bailey B.A."/>
            <person name="Cohen S.P."/>
        </authorList>
    </citation>
    <scope>NUCLEOTIDE SEQUENCE [LARGE SCALE GENOMIC DNA]</scope>
    <source>
        <strain evidence="2 3">GH-19</strain>
    </source>
</reference>
<organism evidence="2 3">
    <name type="scientific">Marasmiellus scandens</name>
    <dbReference type="NCBI Taxonomy" id="2682957"/>
    <lineage>
        <taxon>Eukaryota</taxon>
        <taxon>Fungi</taxon>
        <taxon>Dikarya</taxon>
        <taxon>Basidiomycota</taxon>
        <taxon>Agaricomycotina</taxon>
        <taxon>Agaricomycetes</taxon>
        <taxon>Agaricomycetidae</taxon>
        <taxon>Agaricales</taxon>
        <taxon>Marasmiineae</taxon>
        <taxon>Omphalotaceae</taxon>
        <taxon>Marasmiellus</taxon>
    </lineage>
</organism>
<accession>A0ABR1JSH1</accession>
<comment type="caution">
    <text evidence="2">The sequence shown here is derived from an EMBL/GenBank/DDBJ whole genome shotgun (WGS) entry which is preliminary data.</text>
</comment>
<keyword evidence="3" id="KW-1185">Reference proteome</keyword>
<dbReference type="EMBL" id="JBANRG010000007">
    <property type="protein sequence ID" value="KAK7464867.1"/>
    <property type="molecule type" value="Genomic_DNA"/>
</dbReference>
<evidence type="ECO:0000313" key="3">
    <source>
        <dbReference type="Proteomes" id="UP001498398"/>
    </source>
</evidence>
<proteinExistence type="predicted"/>
<sequence length="416" mass="47783">MSTPTSDLLQLPTEIIEKIIKGHWALNLSTSERISFMCTSMLVNSTWMALYISISSADVYIPSEGYAHKIIDILQCGSDARIEYRLLCNELGLGNIHDFLQNHCRSITFLKDHESGPIEKSVHALISFLSEGTTQENAIRNIHLPSLRRISFHLVDETLDKVFPPKFNSSFKENPTYTSTLPSQVTTLEVFFSYSPTHIIWQSPETRKQVLLDVEDLSGLPKLPSIRTLRIAGCSAGAFYDLIRACHKNLRVCDSDVDILEMSNRFEQGSKMMLERRQKKRERQEREWDERRKRSLEKTENQMRYLIFEATDEEVMEALGLGGRDLDLMEKKELKALLDETKGLLGKVLSRERQGRVDLLAKMLLKRTIKVCEKVIRGRFRKVEIDENLQPDSATDWESDDDEDGYITADENLICS</sequence>
<evidence type="ECO:0008006" key="4">
    <source>
        <dbReference type="Google" id="ProtNLM"/>
    </source>
</evidence>
<dbReference type="Proteomes" id="UP001498398">
    <property type="component" value="Unassembled WGS sequence"/>
</dbReference>
<evidence type="ECO:0000256" key="1">
    <source>
        <dbReference type="SAM" id="MobiDB-lite"/>
    </source>
</evidence>